<dbReference type="InterPro" id="IPR004474">
    <property type="entry name" value="LytR_CpsA_psr"/>
</dbReference>
<dbReference type="InterPro" id="IPR050922">
    <property type="entry name" value="LytR/CpsA/Psr_CW_biosynth"/>
</dbReference>
<dbReference type="PANTHER" id="PTHR33392">
    <property type="entry name" value="POLYISOPRENYL-TEICHOIC ACID--PEPTIDOGLYCAN TEICHOIC ACID TRANSFERASE TAGU"/>
    <property type="match status" value="1"/>
</dbReference>
<dbReference type="Pfam" id="PF03816">
    <property type="entry name" value="LytR_cpsA_psr"/>
    <property type="match status" value="1"/>
</dbReference>
<dbReference type="EMBL" id="VSSQ01055732">
    <property type="protein sequence ID" value="MPN09614.1"/>
    <property type="molecule type" value="Genomic_DNA"/>
</dbReference>
<dbReference type="AlphaFoldDB" id="A0A645FAN3"/>
<evidence type="ECO:0000259" key="1">
    <source>
        <dbReference type="Pfam" id="PF03816"/>
    </source>
</evidence>
<dbReference type="PANTHER" id="PTHR33392:SF6">
    <property type="entry name" value="POLYISOPRENYL-TEICHOIC ACID--PEPTIDOGLYCAN TEICHOIC ACID TRANSFERASE TAGU"/>
    <property type="match status" value="1"/>
</dbReference>
<reference evidence="2" key="1">
    <citation type="submission" date="2019-08" db="EMBL/GenBank/DDBJ databases">
        <authorList>
            <person name="Kucharzyk K."/>
            <person name="Murdoch R.W."/>
            <person name="Higgins S."/>
            <person name="Loffler F."/>
        </authorList>
    </citation>
    <scope>NUCLEOTIDE SEQUENCE</scope>
</reference>
<name>A0A645FAN3_9ZZZZ</name>
<organism evidence="2">
    <name type="scientific">bioreactor metagenome</name>
    <dbReference type="NCBI Taxonomy" id="1076179"/>
    <lineage>
        <taxon>unclassified sequences</taxon>
        <taxon>metagenomes</taxon>
        <taxon>ecological metagenomes</taxon>
    </lineage>
</organism>
<sequence length="147" mass="16550">MEIKDFEIPGVSSVGITKAGVYNLNGKQALAYSRIRKVDGDSERTERQRNVLTAMFNKLSSVGPTELPSVMNKLLPYVETSLGNGDIINLGLKVLKSGIKNIEQERFPLENLSKGEKINGIYYLTFDEKSTKDQIYKYIFEDIKPVQ</sequence>
<dbReference type="Gene3D" id="3.40.630.190">
    <property type="entry name" value="LCP protein"/>
    <property type="match status" value="1"/>
</dbReference>
<evidence type="ECO:0000313" key="2">
    <source>
        <dbReference type="EMBL" id="MPN09614.1"/>
    </source>
</evidence>
<proteinExistence type="predicted"/>
<feature type="domain" description="Cell envelope-related transcriptional attenuator" evidence="1">
    <location>
        <begin position="18"/>
        <end position="60"/>
    </location>
</feature>
<gene>
    <name evidence="2" type="primary">lytR_54</name>
    <name evidence="2" type="ORF">SDC9_156905</name>
</gene>
<protein>
    <submittedName>
        <fullName evidence="2">Transcriptional regulator LytR</fullName>
    </submittedName>
</protein>
<accession>A0A645FAN3</accession>
<comment type="caution">
    <text evidence="2">The sequence shown here is derived from an EMBL/GenBank/DDBJ whole genome shotgun (WGS) entry which is preliminary data.</text>
</comment>